<dbReference type="Proteomes" id="UP001163223">
    <property type="component" value="Chromosome"/>
</dbReference>
<protein>
    <submittedName>
        <fullName evidence="1">Uncharacterized protein</fullName>
    </submittedName>
</protein>
<evidence type="ECO:0000313" key="1">
    <source>
        <dbReference type="EMBL" id="WAJ27475.1"/>
    </source>
</evidence>
<reference evidence="1" key="1">
    <citation type="submission" date="2022-11" db="EMBL/GenBank/DDBJ databases">
        <title>beta-Carotene-producing bacterium, Jeongeuplla avenae sp. nov., alleviates the salt stress of Arabidopsis seedlings.</title>
        <authorList>
            <person name="Jiang L."/>
            <person name="Lee J."/>
        </authorList>
    </citation>
    <scope>NUCLEOTIDE SEQUENCE</scope>
    <source>
        <strain evidence="1">DY_R2A_6</strain>
    </source>
</reference>
<sequence>MAEIYTSADTQALSVLSPDANDAIARLLADLGLPADTGSPVAPSDDASLLLSGSDPAPMPGHAAPIDADQPEPGSLTGLVTPEPAAAPADASDPLVSEPLSGIEMPDGHLLASGGDTLASGLGMDTLWGASAGPSHTPAPAPTAGEVHVAAGAGDSVLSSGGFDTLHGGFASLHSTGEHATVYAFGDTIAATGGHALIDATASPVPIRVDAYGGDATILGGAGDDTIGLHDVSSGRASVFGGEGNDIITGSPGGWGTYAGGAGDDHFLTFGLNDSVMGGDGSDLFSIAAFGTGHDTISGGGGEDAVLFADRAFADAHVSHDGSSTLVTFGDGYSASIDGVEQLRFRDTILNA</sequence>
<evidence type="ECO:0000313" key="2">
    <source>
        <dbReference type="Proteomes" id="UP001163223"/>
    </source>
</evidence>
<accession>A0ACD4NKP2</accession>
<keyword evidence="2" id="KW-1185">Reference proteome</keyword>
<gene>
    <name evidence="1" type="ORF">OXU80_21920</name>
</gene>
<proteinExistence type="predicted"/>
<dbReference type="EMBL" id="CP113520">
    <property type="protein sequence ID" value="WAJ27475.1"/>
    <property type="molecule type" value="Genomic_DNA"/>
</dbReference>
<name>A0ACD4NKP2_9HYPH</name>
<organism evidence="1 2">
    <name type="scientific">Antarcticirhabdus aurantiaca</name>
    <dbReference type="NCBI Taxonomy" id="2606717"/>
    <lineage>
        <taxon>Bacteria</taxon>
        <taxon>Pseudomonadati</taxon>
        <taxon>Pseudomonadota</taxon>
        <taxon>Alphaproteobacteria</taxon>
        <taxon>Hyphomicrobiales</taxon>
        <taxon>Aurantimonadaceae</taxon>
        <taxon>Antarcticirhabdus</taxon>
    </lineage>
</organism>